<dbReference type="Pfam" id="PF00496">
    <property type="entry name" value="SBP_bac_5"/>
    <property type="match status" value="1"/>
</dbReference>
<dbReference type="GO" id="GO:0015833">
    <property type="term" value="P:peptide transport"/>
    <property type="evidence" value="ECO:0007669"/>
    <property type="project" value="TreeGrafter"/>
</dbReference>
<reference evidence="3 4" key="1">
    <citation type="submission" date="2017-11" db="EMBL/GenBank/DDBJ databases">
        <title>Genomic Encyclopedia of Archaeal and Bacterial Type Strains, Phase II (KMG-II): From Individual Species to Whole Genera.</title>
        <authorList>
            <person name="Goeker M."/>
        </authorList>
    </citation>
    <scope>NUCLEOTIDE SEQUENCE [LARGE SCALE GENOMIC DNA]</scope>
    <source>
        <strain evidence="3 4">DSM 27393</strain>
    </source>
</reference>
<keyword evidence="4" id="KW-1185">Reference proteome</keyword>
<dbReference type="Gene3D" id="3.40.190.10">
    <property type="entry name" value="Periplasmic binding protein-like II"/>
    <property type="match status" value="1"/>
</dbReference>
<dbReference type="PANTHER" id="PTHR30290:SF82">
    <property type="entry name" value="ABC-TYPE DIPEPTIDE_OLIGOPEPTIDE TRANSPORT SYSTEM, PERIPLASMIC COMPONENT"/>
    <property type="match status" value="1"/>
</dbReference>
<dbReference type="InterPro" id="IPR030678">
    <property type="entry name" value="Peptide/Ni-bd"/>
</dbReference>
<dbReference type="Gene3D" id="3.10.105.10">
    <property type="entry name" value="Dipeptide-binding Protein, Domain 3"/>
    <property type="match status" value="1"/>
</dbReference>
<proteinExistence type="predicted"/>
<keyword evidence="1" id="KW-0732">Signal</keyword>
<dbReference type="InterPro" id="IPR039424">
    <property type="entry name" value="SBP_5"/>
</dbReference>
<feature type="signal peptide" evidence="1">
    <location>
        <begin position="1"/>
        <end position="23"/>
    </location>
</feature>
<dbReference type="GO" id="GO:0043190">
    <property type="term" value="C:ATP-binding cassette (ABC) transporter complex"/>
    <property type="evidence" value="ECO:0007669"/>
    <property type="project" value="InterPro"/>
</dbReference>
<dbReference type="RefSeq" id="WP_100365022.1">
    <property type="nucleotide sequence ID" value="NZ_PGFF01000001.1"/>
</dbReference>
<dbReference type="OrthoDB" id="9764591at2"/>
<protein>
    <submittedName>
        <fullName evidence="3">Peptide/nickel transport system substrate-binding protein</fullName>
    </submittedName>
</protein>
<dbReference type="PROSITE" id="PS51257">
    <property type="entry name" value="PROKAR_LIPOPROTEIN"/>
    <property type="match status" value="1"/>
</dbReference>
<dbReference type="GO" id="GO:1904680">
    <property type="term" value="F:peptide transmembrane transporter activity"/>
    <property type="evidence" value="ECO:0007669"/>
    <property type="project" value="TreeGrafter"/>
</dbReference>
<dbReference type="InterPro" id="IPR000914">
    <property type="entry name" value="SBP_5_dom"/>
</dbReference>
<name>A0A2M9CLW1_9MICO</name>
<comment type="caution">
    <text evidence="3">The sequence shown here is derived from an EMBL/GenBank/DDBJ whole genome shotgun (WGS) entry which is preliminary data.</text>
</comment>
<evidence type="ECO:0000256" key="1">
    <source>
        <dbReference type="SAM" id="SignalP"/>
    </source>
</evidence>
<dbReference type="AlphaFoldDB" id="A0A2M9CLW1"/>
<evidence type="ECO:0000313" key="4">
    <source>
        <dbReference type="Proteomes" id="UP000228758"/>
    </source>
</evidence>
<organism evidence="3 4">
    <name type="scientific">Diaminobutyricimonas aerilata</name>
    <dbReference type="NCBI Taxonomy" id="1162967"/>
    <lineage>
        <taxon>Bacteria</taxon>
        <taxon>Bacillati</taxon>
        <taxon>Actinomycetota</taxon>
        <taxon>Actinomycetes</taxon>
        <taxon>Micrococcales</taxon>
        <taxon>Microbacteriaceae</taxon>
        <taxon>Diaminobutyricimonas</taxon>
    </lineage>
</organism>
<evidence type="ECO:0000313" key="3">
    <source>
        <dbReference type="EMBL" id="PJJ72880.1"/>
    </source>
</evidence>
<dbReference type="Proteomes" id="UP000228758">
    <property type="component" value="Unassembled WGS sequence"/>
</dbReference>
<dbReference type="EMBL" id="PGFF01000001">
    <property type="protein sequence ID" value="PJJ72880.1"/>
    <property type="molecule type" value="Genomic_DNA"/>
</dbReference>
<dbReference type="PANTHER" id="PTHR30290">
    <property type="entry name" value="PERIPLASMIC BINDING COMPONENT OF ABC TRANSPORTER"/>
    <property type="match status" value="1"/>
</dbReference>
<feature type="chain" id="PRO_5038927170" evidence="1">
    <location>
        <begin position="24"/>
        <end position="558"/>
    </location>
</feature>
<accession>A0A2M9CLW1</accession>
<dbReference type="CDD" id="cd08509">
    <property type="entry name" value="PBP2_TmCBP_oligosaccharides_like"/>
    <property type="match status" value="1"/>
</dbReference>
<sequence>MTSRRRWRIGIAATAVVSIAALAGCTGTEGQKGGLTEDGLISSLQYGDFGGGTNPQSNFNPFLEATRLAAWDYVYEPLMFVNGYSCEAQPWLATEYEWVDPQTLTFTLRDGVEFTDGEPLTAADVAFTFNLIKENPALDTQGVWRYLSAVEATDDATVTFSFTEPGASAFTLINNVRVVPEHIWSEVDDPVTFTNDEPVGTGPMTVKSFNPQQLVIERNEDYWQADKVKVQEIVFSKADGGGQVEQLKLARGDYDTNAMFIPNIDEAYVQKDPENNHYWFPSASPISLFMNLEQKPFDDVEFRRAMAHAIDRDTIIEQAQFGYVEPASQTNLVLPAQEDFLPEELQGDATYVPFDLEEADRILTEAGYELGADGTRIDPSGQPMEYTFKVPGGWNDWVQAAEIIRDNLGELGITLDVQTPTPESMEQDRKLGQYEMLFGVRGGSCNMFRNYQEPLASDQTAPTGQEAATNEIRWRDPETDALLEQLRVAVDEEGQKEAIAGLAQIMMDEVPFVPIWYGANWFEYSTRNAEGWPNEDDPFARPTDNLLILTNLQPAGQD</sequence>
<feature type="domain" description="Solute-binding protein family 5" evidence="2">
    <location>
        <begin position="88"/>
        <end position="457"/>
    </location>
</feature>
<dbReference type="PIRSF" id="PIRSF002741">
    <property type="entry name" value="MppA"/>
    <property type="match status" value="1"/>
</dbReference>
<dbReference type="GO" id="GO:0042597">
    <property type="term" value="C:periplasmic space"/>
    <property type="evidence" value="ECO:0007669"/>
    <property type="project" value="UniProtKB-ARBA"/>
</dbReference>
<gene>
    <name evidence="3" type="ORF">CLV46_2457</name>
</gene>
<evidence type="ECO:0000259" key="2">
    <source>
        <dbReference type="Pfam" id="PF00496"/>
    </source>
</evidence>
<dbReference type="Gene3D" id="3.90.76.10">
    <property type="entry name" value="Dipeptide-binding Protein, Domain 1"/>
    <property type="match status" value="1"/>
</dbReference>
<dbReference type="SUPFAM" id="SSF53850">
    <property type="entry name" value="Periplasmic binding protein-like II"/>
    <property type="match status" value="1"/>
</dbReference>